<organism evidence="28 29">
    <name type="scientific">Ridgeia piscesae</name>
    <name type="common">Tubeworm</name>
    <dbReference type="NCBI Taxonomy" id="27915"/>
    <lineage>
        <taxon>Eukaryota</taxon>
        <taxon>Metazoa</taxon>
        <taxon>Spiralia</taxon>
        <taxon>Lophotrochozoa</taxon>
        <taxon>Annelida</taxon>
        <taxon>Polychaeta</taxon>
        <taxon>Sedentaria</taxon>
        <taxon>Canalipalpata</taxon>
        <taxon>Sabellida</taxon>
        <taxon>Siboglinidae</taxon>
        <taxon>Ridgeia</taxon>
    </lineage>
</organism>
<comment type="similarity">
    <text evidence="4">Belongs to the protein kinase superfamily. CAMK Ser/Thr protein kinase family. NIM1 subfamily.</text>
</comment>
<feature type="domain" description="Protein kinase" evidence="27">
    <location>
        <begin position="9"/>
        <end position="273"/>
    </location>
</feature>
<feature type="region of interest" description="Disordered" evidence="26">
    <location>
        <begin position="313"/>
        <end position="332"/>
    </location>
</feature>
<dbReference type="InterPro" id="IPR017441">
    <property type="entry name" value="Protein_kinase_ATP_BS"/>
</dbReference>
<evidence type="ECO:0000313" key="28">
    <source>
        <dbReference type="EMBL" id="KAK2190808.1"/>
    </source>
</evidence>
<dbReference type="GO" id="GO:0004674">
    <property type="term" value="F:protein serine/threonine kinase activity"/>
    <property type="evidence" value="ECO:0007669"/>
    <property type="project" value="UniProtKB-KW"/>
</dbReference>
<dbReference type="Gene3D" id="3.30.200.20">
    <property type="entry name" value="Phosphorylase Kinase, domain 1"/>
    <property type="match status" value="1"/>
</dbReference>
<name>A0AAD9UII0_RIDPI</name>
<dbReference type="GO" id="GO:0007095">
    <property type="term" value="P:mitotic G2 DNA damage checkpoint signaling"/>
    <property type="evidence" value="ECO:0007669"/>
    <property type="project" value="TreeGrafter"/>
</dbReference>
<evidence type="ECO:0000313" key="29">
    <source>
        <dbReference type="Proteomes" id="UP001209878"/>
    </source>
</evidence>
<evidence type="ECO:0000256" key="4">
    <source>
        <dbReference type="ARBA" id="ARBA00010791"/>
    </source>
</evidence>
<evidence type="ECO:0000256" key="8">
    <source>
        <dbReference type="ARBA" id="ARBA00022490"/>
    </source>
</evidence>
<proteinExistence type="inferred from homology"/>
<evidence type="ECO:0000256" key="22">
    <source>
        <dbReference type="ARBA" id="ARBA00048679"/>
    </source>
</evidence>
<dbReference type="InterPro" id="IPR000719">
    <property type="entry name" value="Prot_kinase_dom"/>
</dbReference>
<evidence type="ECO:0000256" key="10">
    <source>
        <dbReference type="ARBA" id="ARBA00022553"/>
    </source>
</evidence>
<dbReference type="GO" id="GO:0005634">
    <property type="term" value="C:nucleus"/>
    <property type="evidence" value="ECO:0007669"/>
    <property type="project" value="UniProtKB-SubCell"/>
</dbReference>
<comment type="subcellular location">
    <subcellularLocation>
        <location evidence="2">Chromosome</location>
    </subcellularLocation>
    <subcellularLocation>
        <location evidence="3">Cytoplasm</location>
        <location evidence="3">Cytoskeleton</location>
        <location evidence="3">Microtubule organizing center</location>
        <location evidence="3">Centrosome</location>
    </subcellularLocation>
    <subcellularLocation>
        <location evidence="1">Nucleus</location>
    </subcellularLocation>
</comment>
<feature type="compositionally biased region" description="Polar residues" evidence="26">
    <location>
        <begin position="323"/>
        <end position="332"/>
    </location>
</feature>
<dbReference type="GO" id="GO:0035861">
    <property type="term" value="C:site of double-strand break"/>
    <property type="evidence" value="ECO:0007669"/>
    <property type="project" value="TreeGrafter"/>
</dbReference>
<sequence>MVTPFVEGWDFVQTLGEGAYGEVKLALNRDTQEAVAVKIIDVRSPEVEKAVRKEVCVQRMLSHESIVKFYGFRKSGSRQYLFLEYASGGELFDRIEPDVGMPQGSAQKYFRQLIKGVEYLHSRGVAHRDLKPENLLLDEDDNLKISDFGLATMFRHQGQERMLETCCGTLPYVCPEVIRKKPYNAEPVDLWSCGIILVALLAGVLTVGINYTELPWDEPTYTCPEYIHWKDCKITQTPWNKIDNLALSLLRKVLVENPVKRATVSVIKKHQWFNKSFQRRGAMSKPGSTSPSDSPFSGTPFKRVCSGFDLSPPAHRDDINGRISMSQPDRSSLQRLAEDDEGATVVHSAVEGVSFSQPVQPHHMLLGSQLNCTPGSSLTPMQRLVRRMTRFFVKTNAEDTMSHLIEVLEKAGYGLKKGSPGQLTITMADRRRMQLTFKACLIEMGPNILVDFRLSKGDGIEFKRHFLKVKGQLVNIIKKVPALWPLEER</sequence>
<comment type="catalytic activity">
    <reaction evidence="21">
        <text>L-threonyl-[protein] + ATP = O-phospho-L-threonyl-[protein] + ADP + H(+)</text>
        <dbReference type="Rhea" id="RHEA:46608"/>
        <dbReference type="Rhea" id="RHEA-COMP:11060"/>
        <dbReference type="Rhea" id="RHEA-COMP:11605"/>
        <dbReference type="ChEBI" id="CHEBI:15378"/>
        <dbReference type="ChEBI" id="CHEBI:30013"/>
        <dbReference type="ChEBI" id="CHEBI:30616"/>
        <dbReference type="ChEBI" id="CHEBI:61977"/>
        <dbReference type="ChEBI" id="CHEBI:456216"/>
        <dbReference type="EC" id="2.7.11.1"/>
    </reaction>
</comment>
<feature type="binding site" evidence="24">
    <location>
        <position position="38"/>
    </location>
    <ligand>
        <name>ATP</name>
        <dbReference type="ChEBI" id="CHEBI:30616"/>
    </ligand>
</feature>
<keyword evidence="13" id="KW-0227">DNA damage</keyword>
<evidence type="ECO:0000256" key="26">
    <source>
        <dbReference type="SAM" id="MobiDB-lite"/>
    </source>
</evidence>
<keyword evidence="15 24" id="KW-0067">ATP-binding</keyword>
<evidence type="ECO:0000256" key="23">
    <source>
        <dbReference type="ARBA" id="ARBA00070697"/>
    </source>
</evidence>
<keyword evidence="17" id="KW-0539">Nucleus</keyword>
<evidence type="ECO:0000256" key="1">
    <source>
        <dbReference type="ARBA" id="ARBA00004123"/>
    </source>
</evidence>
<keyword evidence="18" id="KW-0131">Cell cycle</keyword>
<dbReference type="PROSITE" id="PS50011">
    <property type="entry name" value="PROTEIN_KINASE_DOM"/>
    <property type="match status" value="1"/>
</dbReference>
<evidence type="ECO:0000256" key="9">
    <source>
        <dbReference type="ARBA" id="ARBA00022527"/>
    </source>
</evidence>
<evidence type="ECO:0000256" key="5">
    <source>
        <dbReference type="ARBA" id="ARBA00012513"/>
    </source>
</evidence>
<keyword evidence="7" id="KW-0158">Chromosome</keyword>
<keyword evidence="12 24" id="KW-0547">Nucleotide-binding</keyword>
<accession>A0AAD9UII0</accession>
<evidence type="ECO:0000256" key="7">
    <source>
        <dbReference type="ARBA" id="ARBA00022454"/>
    </source>
</evidence>
<dbReference type="Gene3D" id="1.10.510.10">
    <property type="entry name" value="Transferase(Phosphotransferase) domain 1"/>
    <property type="match status" value="1"/>
</dbReference>
<dbReference type="GO" id="GO:0005737">
    <property type="term" value="C:cytoplasm"/>
    <property type="evidence" value="ECO:0007669"/>
    <property type="project" value="TreeGrafter"/>
</dbReference>
<evidence type="ECO:0000256" key="24">
    <source>
        <dbReference type="PROSITE-ProRule" id="PRU10141"/>
    </source>
</evidence>
<dbReference type="FunFam" id="3.30.310.80:FF:000007">
    <property type="entry name" value="Serine/threonine-protein kinase Chk1 isoform 1"/>
    <property type="match status" value="1"/>
</dbReference>
<dbReference type="GO" id="GO:0005813">
    <property type="term" value="C:centrosome"/>
    <property type="evidence" value="ECO:0007669"/>
    <property type="project" value="UniProtKB-SubCell"/>
</dbReference>
<dbReference type="Proteomes" id="UP001209878">
    <property type="component" value="Unassembled WGS sequence"/>
</dbReference>
<evidence type="ECO:0000256" key="6">
    <source>
        <dbReference type="ARBA" id="ARBA00022045"/>
    </source>
</evidence>
<dbReference type="SUPFAM" id="SSF56112">
    <property type="entry name" value="Protein kinase-like (PK-like)"/>
    <property type="match status" value="1"/>
</dbReference>
<keyword evidence="9 25" id="KW-0723">Serine/threonine-protein kinase</keyword>
<reference evidence="28" key="1">
    <citation type="journal article" date="2023" name="Mol. Biol. Evol.">
        <title>Third-Generation Sequencing Reveals the Adaptive Role of the Epigenome in Three Deep-Sea Polychaetes.</title>
        <authorList>
            <person name="Perez M."/>
            <person name="Aroh O."/>
            <person name="Sun Y."/>
            <person name="Lan Y."/>
            <person name="Juniper S.K."/>
            <person name="Young C.R."/>
            <person name="Angers B."/>
            <person name="Qian P.Y."/>
        </authorList>
    </citation>
    <scope>NUCLEOTIDE SEQUENCE</scope>
    <source>
        <strain evidence="28">R07B-5</strain>
    </source>
</reference>
<evidence type="ECO:0000256" key="25">
    <source>
        <dbReference type="RuleBase" id="RU000304"/>
    </source>
</evidence>
<keyword evidence="8" id="KW-0963">Cytoplasm</keyword>
<dbReference type="PROSITE" id="PS00107">
    <property type="entry name" value="PROTEIN_KINASE_ATP"/>
    <property type="match status" value="1"/>
</dbReference>
<dbReference type="InterPro" id="IPR008271">
    <property type="entry name" value="Ser/Thr_kinase_AS"/>
</dbReference>
<evidence type="ECO:0000256" key="13">
    <source>
        <dbReference type="ARBA" id="ARBA00022763"/>
    </source>
</evidence>
<protein>
    <recommendedName>
        <fullName evidence="23">Serine/threonine-protein kinase CHK1</fullName>
        <ecNumber evidence="5">2.7.11.1</ecNumber>
    </recommendedName>
    <alternativeName>
        <fullName evidence="19">CHK1 checkpoint homolog</fullName>
    </alternativeName>
    <alternativeName>
        <fullName evidence="20">Checkpoint kinase-1</fullName>
    </alternativeName>
    <alternativeName>
        <fullName evidence="6">Serine/threonine-protein kinase Chk1</fullName>
    </alternativeName>
</protein>
<comment type="catalytic activity">
    <reaction evidence="22">
        <text>L-seryl-[protein] + ATP = O-phospho-L-seryl-[protein] + ADP + H(+)</text>
        <dbReference type="Rhea" id="RHEA:17989"/>
        <dbReference type="Rhea" id="RHEA-COMP:9863"/>
        <dbReference type="Rhea" id="RHEA-COMP:11604"/>
        <dbReference type="ChEBI" id="CHEBI:15378"/>
        <dbReference type="ChEBI" id="CHEBI:29999"/>
        <dbReference type="ChEBI" id="CHEBI:30616"/>
        <dbReference type="ChEBI" id="CHEBI:83421"/>
        <dbReference type="ChEBI" id="CHEBI:456216"/>
        <dbReference type="EC" id="2.7.11.1"/>
    </reaction>
</comment>
<dbReference type="PANTHER" id="PTHR43895">
    <property type="entry name" value="CALCIUM/CALMODULIN-DEPENDENT PROTEIN KINASE KINASE-RELATED"/>
    <property type="match status" value="1"/>
</dbReference>
<dbReference type="Gene3D" id="3.30.310.80">
    <property type="entry name" value="Kinase associated domain 1, KA1"/>
    <property type="match status" value="1"/>
</dbReference>
<evidence type="ECO:0000256" key="16">
    <source>
        <dbReference type="ARBA" id="ARBA00023212"/>
    </source>
</evidence>
<dbReference type="GO" id="GO:0005524">
    <property type="term" value="F:ATP binding"/>
    <property type="evidence" value="ECO:0007669"/>
    <property type="project" value="UniProtKB-UniRule"/>
</dbReference>
<dbReference type="FunFam" id="3.30.200.20:FF:000229">
    <property type="entry name" value="Serine/threonine-protein kinase Chk1"/>
    <property type="match status" value="1"/>
</dbReference>
<evidence type="ECO:0000256" key="11">
    <source>
        <dbReference type="ARBA" id="ARBA00022679"/>
    </source>
</evidence>
<evidence type="ECO:0000256" key="15">
    <source>
        <dbReference type="ARBA" id="ARBA00022840"/>
    </source>
</evidence>
<evidence type="ECO:0000256" key="14">
    <source>
        <dbReference type="ARBA" id="ARBA00022777"/>
    </source>
</evidence>
<evidence type="ECO:0000256" key="17">
    <source>
        <dbReference type="ARBA" id="ARBA00023242"/>
    </source>
</evidence>
<dbReference type="InterPro" id="IPR011009">
    <property type="entry name" value="Kinase-like_dom_sf"/>
</dbReference>
<evidence type="ECO:0000256" key="2">
    <source>
        <dbReference type="ARBA" id="ARBA00004286"/>
    </source>
</evidence>
<feature type="region of interest" description="Disordered" evidence="26">
    <location>
        <begin position="279"/>
        <end position="298"/>
    </location>
</feature>
<dbReference type="PROSITE" id="PS00108">
    <property type="entry name" value="PROTEIN_KINASE_ST"/>
    <property type="match status" value="1"/>
</dbReference>
<evidence type="ECO:0000256" key="18">
    <source>
        <dbReference type="ARBA" id="ARBA00023306"/>
    </source>
</evidence>
<evidence type="ECO:0000256" key="12">
    <source>
        <dbReference type="ARBA" id="ARBA00022741"/>
    </source>
</evidence>
<keyword evidence="29" id="KW-1185">Reference proteome</keyword>
<dbReference type="EC" id="2.7.11.1" evidence="5"/>
<dbReference type="FunFam" id="1.10.510.10:FF:000301">
    <property type="entry name" value="Serine/threonine-protein kinase Chk1"/>
    <property type="match status" value="1"/>
</dbReference>
<evidence type="ECO:0000256" key="20">
    <source>
        <dbReference type="ARBA" id="ARBA00032547"/>
    </source>
</evidence>
<keyword evidence="11" id="KW-0808">Transferase</keyword>
<dbReference type="InterPro" id="IPR034670">
    <property type="entry name" value="Chk1_catalytic_dom"/>
</dbReference>
<comment type="caution">
    <text evidence="28">The sequence shown here is derived from an EMBL/GenBank/DDBJ whole genome shotgun (WGS) entry which is preliminary data.</text>
</comment>
<dbReference type="PANTHER" id="PTHR43895:SF32">
    <property type="entry name" value="SERINE_THREONINE-PROTEIN KINASE CHK1"/>
    <property type="match status" value="1"/>
</dbReference>
<evidence type="ECO:0000256" key="3">
    <source>
        <dbReference type="ARBA" id="ARBA00004300"/>
    </source>
</evidence>
<evidence type="ECO:0000259" key="27">
    <source>
        <dbReference type="PROSITE" id="PS50011"/>
    </source>
</evidence>
<dbReference type="EMBL" id="JAODUO010000068">
    <property type="protein sequence ID" value="KAK2190808.1"/>
    <property type="molecule type" value="Genomic_DNA"/>
</dbReference>
<keyword evidence="10" id="KW-0597">Phosphoprotein</keyword>
<keyword evidence="16" id="KW-0206">Cytoskeleton</keyword>
<evidence type="ECO:0000256" key="21">
    <source>
        <dbReference type="ARBA" id="ARBA00047899"/>
    </source>
</evidence>
<evidence type="ECO:0000256" key="19">
    <source>
        <dbReference type="ARBA" id="ARBA00030691"/>
    </source>
</evidence>
<feature type="compositionally biased region" description="Polar residues" evidence="26">
    <location>
        <begin position="286"/>
        <end position="297"/>
    </location>
</feature>
<gene>
    <name evidence="28" type="ORF">NP493_68g05032</name>
</gene>
<keyword evidence="14" id="KW-0418">Kinase</keyword>
<dbReference type="CDD" id="cd14069">
    <property type="entry name" value="STKc_Chk1"/>
    <property type="match status" value="1"/>
</dbReference>
<dbReference type="Pfam" id="PF00069">
    <property type="entry name" value="Pkinase"/>
    <property type="match status" value="1"/>
</dbReference>
<dbReference type="AlphaFoldDB" id="A0AAD9UII0"/>
<dbReference type="SMART" id="SM00220">
    <property type="entry name" value="S_TKc"/>
    <property type="match status" value="1"/>
</dbReference>